<evidence type="ECO:0000313" key="4">
    <source>
        <dbReference type="Proteomes" id="UP001629113"/>
    </source>
</evidence>
<evidence type="ECO:0000256" key="1">
    <source>
        <dbReference type="SAM" id="SignalP"/>
    </source>
</evidence>
<sequence>MKFWKSVPFALGLVTSAACADADRAPLSYAAIPNNTYVAAKPAGVITLLEFIQSRNDLSILSSLLDQLGGFAQAFDTAPQWSFTFFAPSNAAFNNTGDYFSTYLATPKGKWWMGNVLQHHYVPNSQLKTSVFTTTPTRIQTGTFLYIGTQLVDGSLFLNNVSRVTSGDLPVSSVCYSDPRLVDR</sequence>
<proteinExistence type="predicted"/>
<dbReference type="Proteomes" id="UP001629113">
    <property type="component" value="Unassembled WGS sequence"/>
</dbReference>
<dbReference type="Pfam" id="PF02469">
    <property type="entry name" value="Fasciclin"/>
    <property type="match status" value="1"/>
</dbReference>
<protein>
    <recommendedName>
        <fullName evidence="2">FAS1 domain-containing protein</fullName>
    </recommendedName>
</protein>
<name>A0ABR4P4J1_9HELO</name>
<evidence type="ECO:0000259" key="2">
    <source>
        <dbReference type="PROSITE" id="PS50213"/>
    </source>
</evidence>
<feature type="domain" description="FAS1" evidence="2">
    <location>
        <begin position="45"/>
        <end position="182"/>
    </location>
</feature>
<dbReference type="SUPFAM" id="SSF82153">
    <property type="entry name" value="FAS1 domain"/>
    <property type="match status" value="1"/>
</dbReference>
<evidence type="ECO:0000313" key="3">
    <source>
        <dbReference type="EMBL" id="KAL3418224.1"/>
    </source>
</evidence>
<feature type="signal peptide" evidence="1">
    <location>
        <begin position="1"/>
        <end position="22"/>
    </location>
</feature>
<organism evidence="3 4">
    <name type="scientific">Phlyctema vagabunda</name>
    <dbReference type="NCBI Taxonomy" id="108571"/>
    <lineage>
        <taxon>Eukaryota</taxon>
        <taxon>Fungi</taxon>
        <taxon>Dikarya</taxon>
        <taxon>Ascomycota</taxon>
        <taxon>Pezizomycotina</taxon>
        <taxon>Leotiomycetes</taxon>
        <taxon>Helotiales</taxon>
        <taxon>Dermateaceae</taxon>
        <taxon>Phlyctema</taxon>
    </lineage>
</organism>
<dbReference type="Gene3D" id="2.30.180.10">
    <property type="entry name" value="FAS1 domain"/>
    <property type="match status" value="1"/>
</dbReference>
<gene>
    <name evidence="3" type="ORF">PVAG01_09939</name>
</gene>
<comment type="caution">
    <text evidence="3">The sequence shown here is derived from an EMBL/GenBank/DDBJ whole genome shotgun (WGS) entry which is preliminary data.</text>
</comment>
<dbReference type="InterPro" id="IPR000782">
    <property type="entry name" value="FAS1_domain"/>
</dbReference>
<keyword evidence="1" id="KW-0732">Signal</keyword>
<dbReference type="EMBL" id="JBFCZG010000009">
    <property type="protein sequence ID" value="KAL3418224.1"/>
    <property type="molecule type" value="Genomic_DNA"/>
</dbReference>
<keyword evidence="4" id="KW-1185">Reference proteome</keyword>
<dbReference type="InterPro" id="IPR036378">
    <property type="entry name" value="FAS1_dom_sf"/>
</dbReference>
<reference evidence="3 4" key="1">
    <citation type="submission" date="2024-06" db="EMBL/GenBank/DDBJ databases">
        <title>Complete genome of Phlyctema vagabunda strain 19-DSS-EL-015.</title>
        <authorList>
            <person name="Fiorenzani C."/>
        </authorList>
    </citation>
    <scope>NUCLEOTIDE SEQUENCE [LARGE SCALE GENOMIC DNA]</scope>
    <source>
        <strain evidence="3 4">19-DSS-EL-015</strain>
    </source>
</reference>
<dbReference type="PROSITE" id="PS50213">
    <property type="entry name" value="FAS1"/>
    <property type="match status" value="1"/>
</dbReference>
<dbReference type="PROSITE" id="PS51257">
    <property type="entry name" value="PROKAR_LIPOPROTEIN"/>
    <property type="match status" value="1"/>
</dbReference>
<accession>A0ABR4P4J1</accession>
<feature type="chain" id="PRO_5046224745" description="FAS1 domain-containing protein" evidence="1">
    <location>
        <begin position="23"/>
        <end position="184"/>
    </location>
</feature>